<dbReference type="Proteomes" id="UP000054538">
    <property type="component" value="Unassembled WGS sequence"/>
</dbReference>
<dbReference type="InterPro" id="IPR027806">
    <property type="entry name" value="HARBI1_dom"/>
</dbReference>
<comment type="cofactor">
    <cofactor evidence="1">
        <name>a divalent metal cation</name>
        <dbReference type="ChEBI" id="CHEBI:60240"/>
    </cofactor>
</comment>
<evidence type="ECO:0000313" key="4">
    <source>
        <dbReference type="EMBL" id="KIK91257.1"/>
    </source>
</evidence>
<gene>
    <name evidence="4" type="ORF">PAXRUDRAFT_149899</name>
</gene>
<dbReference type="Pfam" id="PF13359">
    <property type="entry name" value="DDE_Tnp_4"/>
    <property type="match status" value="1"/>
</dbReference>
<evidence type="ECO:0000259" key="3">
    <source>
        <dbReference type="Pfam" id="PF13359"/>
    </source>
</evidence>
<name>A0A0D0D423_9AGAM</name>
<feature type="domain" description="DDE Tnp4" evidence="3">
    <location>
        <begin position="3"/>
        <end position="51"/>
    </location>
</feature>
<reference evidence="4 5" key="1">
    <citation type="submission" date="2014-04" db="EMBL/GenBank/DDBJ databases">
        <authorList>
            <consortium name="DOE Joint Genome Institute"/>
            <person name="Kuo A."/>
            <person name="Kohler A."/>
            <person name="Jargeat P."/>
            <person name="Nagy L.G."/>
            <person name="Floudas D."/>
            <person name="Copeland A."/>
            <person name="Barry K.W."/>
            <person name="Cichocki N."/>
            <person name="Veneault-Fourrey C."/>
            <person name="LaButti K."/>
            <person name="Lindquist E.A."/>
            <person name="Lipzen A."/>
            <person name="Lundell T."/>
            <person name="Morin E."/>
            <person name="Murat C."/>
            <person name="Sun H."/>
            <person name="Tunlid A."/>
            <person name="Henrissat B."/>
            <person name="Grigoriev I.V."/>
            <person name="Hibbett D.S."/>
            <person name="Martin F."/>
            <person name="Nordberg H.P."/>
            <person name="Cantor M.N."/>
            <person name="Hua S.X."/>
        </authorList>
    </citation>
    <scope>NUCLEOTIDE SEQUENCE [LARGE SCALE GENOMIC DNA]</scope>
    <source>
        <strain evidence="4 5">Ve08.2h10</strain>
    </source>
</reference>
<dbReference type="HOGENOM" id="CLU_133946_0_0_1"/>
<dbReference type="GO" id="GO:0046872">
    <property type="term" value="F:metal ion binding"/>
    <property type="evidence" value="ECO:0007669"/>
    <property type="project" value="UniProtKB-KW"/>
</dbReference>
<proteinExistence type="predicted"/>
<evidence type="ECO:0000256" key="1">
    <source>
        <dbReference type="ARBA" id="ARBA00001968"/>
    </source>
</evidence>
<organism evidence="4 5">
    <name type="scientific">Paxillus rubicundulus Ve08.2h10</name>
    <dbReference type="NCBI Taxonomy" id="930991"/>
    <lineage>
        <taxon>Eukaryota</taxon>
        <taxon>Fungi</taxon>
        <taxon>Dikarya</taxon>
        <taxon>Basidiomycota</taxon>
        <taxon>Agaricomycotina</taxon>
        <taxon>Agaricomycetes</taxon>
        <taxon>Agaricomycetidae</taxon>
        <taxon>Boletales</taxon>
        <taxon>Paxilineae</taxon>
        <taxon>Paxillaceae</taxon>
        <taxon>Paxillus</taxon>
    </lineage>
</organism>
<evidence type="ECO:0000313" key="5">
    <source>
        <dbReference type="Proteomes" id="UP000054538"/>
    </source>
</evidence>
<feature type="non-terminal residue" evidence="4">
    <location>
        <position position="1"/>
    </location>
</feature>
<accession>A0A0D0D423</accession>
<sequence>DNTVYNYYVSKVRIQSEHAMGYLKGTWQSLQGLHVHIDQEAHIQYACIHLHSFVLGHQQDINILMDSFFHKGQQIIDDERAWDARKLSAAKKGC</sequence>
<keyword evidence="5" id="KW-1185">Reference proteome</keyword>
<reference evidence="5" key="2">
    <citation type="submission" date="2015-01" db="EMBL/GenBank/DDBJ databases">
        <title>Evolutionary Origins and Diversification of the Mycorrhizal Mutualists.</title>
        <authorList>
            <consortium name="DOE Joint Genome Institute"/>
            <consortium name="Mycorrhizal Genomics Consortium"/>
            <person name="Kohler A."/>
            <person name="Kuo A."/>
            <person name="Nagy L.G."/>
            <person name="Floudas D."/>
            <person name="Copeland A."/>
            <person name="Barry K.W."/>
            <person name="Cichocki N."/>
            <person name="Veneault-Fourrey C."/>
            <person name="LaButti K."/>
            <person name="Lindquist E.A."/>
            <person name="Lipzen A."/>
            <person name="Lundell T."/>
            <person name="Morin E."/>
            <person name="Murat C."/>
            <person name="Riley R."/>
            <person name="Ohm R."/>
            <person name="Sun H."/>
            <person name="Tunlid A."/>
            <person name="Henrissat B."/>
            <person name="Grigoriev I.V."/>
            <person name="Hibbett D.S."/>
            <person name="Martin F."/>
        </authorList>
    </citation>
    <scope>NUCLEOTIDE SEQUENCE [LARGE SCALE GENOMIC DNA]</scope>
    <source>
        <strain evidence="5">Ve08.2h10</strain>
    </source>
</reference>
<keyword evidence="2" id="KW-0479">Metal-binding</keyword>
<dbReference type="EMBL" id="KN825408">
    <property type="protein sequence ID" value="KIK91257.1"/>
    <property type="molecule type" value="Genomic_DNA"/>
</dbReference>
<dbReference type="AlphaFoldDB" id="A0A0D0D423"/>
<protein>
    <recommendedName>
        <fullName evidence="3">DDE Tnp4 domain-containing protein</fullName>
    </recommendedName>
</protein>
<evidence type="ECO:0000256" key="2">
    <source>
        <dbReference type="ARBA" id="ARBA00022723"/>
    </source>
</evidence>
<dbReference type="InParanoid" id="A0A0D0D423"/>
<dbReference type="OrthoDB" id="2689787at2759"/>